<dbReference type="CDD" id="cd05233">
    <property type="entry name" value="SDR_c"/>
    <property type="match status" value="1"/>
</dbReference>
<dbReference type="FunFam" id="3.40.50.720:FF:000084">
    <property type="entry name" value="Short-chain dehydrogenase reductase"/>
    <property type="match status" value="1"/>
</dbReference>
<evidence type="ECO:0000313" key="4">
    <source>
        <dbReference type="Proteomes" id="UP000294901"/>
    </source>
</evidence>
<dbReference type="Pfam" id="PF13561">
    <property type="entry name" value="adh_short_C2"/>
    <property type="match status" value="1"/>
</dbReference>
<comment type="caution">
    <text evidence="3">The sequence shown here is derived from an EMBL/GenBank/DDBJ whole genome shotgun (WGS) entry which is preliminary data.</text>
</comment>
<dbReference type="InterPro" id="IPR020904">
    <property type="entry name" value="Sc_DH/Rdtase_CS"/>
</dbReference>
<dbReference type="GO" id="GO:0016491">
    <property type="term" value="F:oxidoreductase activity"/>
    <property type="evidence" value="ECO:0007669"/>
    <property type="project" value="UniProtKB-KW"/>
</dbReference>
<accession>A0A4R6K199</accession>
<sequence length="256" mass="26412">MGVNFNFDDKVALVTGATSGIGREAALLLARGGASVVACGRRAELGEKLVREIEEVTGKPGRGVFVTADVTDGDQVAAVVDTAVATFGRLDLAFNNAGTMSRGALPLVATDEDEWQTLMDTNLKSCWLSLRHEIPAMTANGGGAIVNCASIMSVIAVPYMSLYTATKHAILGLTKAAALETASAGIRVNAVCPSMVDTALLEPLPGEILDNAVGAHPIPRMATKTEVAELVAFLLSDSAGYVTGQGYLLDGGFTAA</sequence>
<dbReference type="OrthoDB" id="3542748at2"/>
<dbReference type="PRINTS" id="PR00080">
    <property type="entry name" value="SDRFAMILY"/>
</dbReference>
<comment type="similarity">
    <text evidence="1">Belongs to the short-chain dehydrogenases/reductases (SDR) family.</text>
</comment>
<name>A0A4R6K199_9ACTN</name>
<organism evidence="3 4">
    <name type="scientific">Paractinoplanes brasiliensis</name>
    <dbReference type="NCBI Taxonomy" id="52695"/>
    <lineage>
        <taxon>Bacteria</taxon>
        <taxon>Bacillati</taxon>
        <taxon>Actinomycetota</taxon>
        <taxon>Actinomycetes</taxon>
        <taxon>Micromonosporales</taxon>
        <taxon>Micromonosporaceae</taxon>
        <taxon>Paractinoplanes</taxon>
    </lineage>
</organism>
<dbReference type="InterPro" id="IPR002347">
    <property type="entry name" value="SDR_fam"/>
</dbReference>
<protein>
    <submittedName>
        <fullName evidence="3">NAD(P)-dependent dehydrogenase (Short-subunit alcohol dehydrogenase family)</fullName>
    </submittedName>
</protein>
<evidence type="ECO:0000256" key="1">
    <source>
        <dbReference type="ARBA" id="ARBA00006484"/>
    </source>
</evidence>
<dbReference type="InterPro" id="IPR036291">
    <property type="entry name" value="NAD(P)-bd_dom_sf"/>
</dbReference>
<dbReference type="Proteomes" id="UP000294901">
    <property type="component" value="Unassembled WGS sequence"/>
</dbReference>
<dbReference type="PANTHER" id="PTHR24321:SF11">
    <property type="entry name" value="BLR0893 PROTEIN"/>
    <property type="match status" value="1"/>
</dbReference>
<dbReference type="PANTHER" id="PTHR24321">
    <property type="entry name" value="DEHYDROGENASES, SHORT CHAIN"/>
    <property type="match status" value="1"/>
</dbReference>
<keyword evidence="4" id="KW-1185">Reference proteome</keyword>
<keyword evidence="2" id="KW-0560">Oxidoreductase</keyword>
<dbReference type="RefSeq" id="WP_133875993.1">
    <property type="nucleotide sequence ID" value="NZ_BOMD01000112.1"/>
</dbReference>
<dbReference type="SUPFAM" id="SSF51735">
    <property type="entry name" value="NAD(P)-binding Rossmann-fold domains"/>
    <property type="match status" value="1"/>
</dbReference>
<dbReference type="PROSITE" id="PS00061">
    <property type="entry name" value="ADH_SHORT"/>
    <property type="match status" value="1"/>
</dbReference>
<dbReference type="PRINTS" id="PR00081">
    <property type="entry name" value="GDHRDH"/>
</dbReference>
<dbReference type="EMBL" id="SNWR01000001">
    <property type="protein sequence ID" value="TDO42052.1"/>
    <property type="molecule type" value="Genomic_DNA"/>
</dbReference>
<evidence type="ECO:0000256" key="2">
    <source>
        <dbReference type="ARBA" id="ARBA00023002"/>
    </source>
</evidence>
<reference evidence="3 4" key="1">
    <citation type="submission" date="2019-03" db="EMBL/GenBank/DDBJ databases">
        <title>Sequencing the genomes of 1000 actinobacteria strains.</title>
        <authorList>
            <person name="Klenk H.-P."/>
        </authorList>
    </citation>
    <scope>NUCLEOTIDE SEQUENCE [LARGE SCALE GENOMIC DNA]</scope>
    <source>
        <strain evidence="3 4">DSM 43805</strain>
    </source>
</reference>
<gene>
    <name evidence="3" type="ORF">C8E87_5815</name>
</gene>
<proteinExistence type="inferred from homology"/>
<evidence type="ECO:0000313" key="3">
    <source>
        <dbReference type="EMBL" id="TDO42052.1"/>
    </source>
</evidence>
<dbReference type="Gene3D" id="3.40.50.720">
    <property type="entry name" value="NAD(P)-binding Rossmann-like Domain"/>
    <property type="match status" value="1"/>
</dbReference>
<dbReference type="AlphaFoldDB" id="A0A4R6K199"/>